<dbReference type="PANTHER" id="PTHR32319:SF0">
    <property type="entry name" value="BACTERIAL HEMOLYSIN-LIKE PROTEIN"/>
    <property type="match status" value="1"/>
</dbReference>
<evidence type="ECO:0000256" key="2">
    <source>
        <dbReference type="ARBA" id="ARBA00029460"/>
    </source>
</evidence>
<evidence type="ECO:0000313" key="6">
    <source>
        <dbReference type="EMBL" id="MBP2367361.1"/>
    </source>
</evidence>
<reference evidence="6 7" key="1">
    <citation type="submission" date="2021-03" db="EMBL/GenBank/DDBJ databases">
        <title>Sequencing the genomes of 1000 actinobacteria strains.</title>
        <authorList>
            <person name="Klenk H.-P."/>
        </authorList>
    </citation>
    <scope>NUCLEOTIDE SEQUENCE [LARGE SCALE GENOMIC DNA]</scope>
    <source>
        <strain evidence="6 7">DSM 45256</strain>
    </source>
</reference>
<dbReference type="SMART" id="SM00363">
    <property type="entry name" value="S4"/>
    <property type="match status" value="1"/>
</dbReference>
<dbReference type="Proteomes" id="UP001519295">
    <property type="component" value="Unassembled WGS sequence"/>
</dbReference>
<dbReference type="CDD" id="cd02440">
    <property type="entry name" value="AdoMet_MTases"/>
    <property type="match status" value="1"/>
</dbReference>
<dbReference type="SUPFAM" id="SSF53335">
    <property type="entry name" value="S-adenosyl-L-methionine-dependent methyltransferases"/>
    <property type="match status" value="1"/>
</dbReference>
<dbReference type="InterPro" id="IPR002942">
    <property type="entry name" value="S4_RNA-bd"/>
</dbReference>
<dbReference type="GO" id="GO:0008168">
    <property type="term" value="F:methyltransferase activity"/>
    <property type="evidence" value="ECO:0007669"/>
    <property type="project" value="UniProtKB-KW"/>
</dbReference>
<dbReference type="InterPro" id="IPR036986">
    <property type="entry name" value="S4_RNA-bd_sf"/>
</dbReference>
<evidence type="ECO:0000256" key="3">
    <source>
        <dbReference type="PROSITE-ProRule" id="PRU00182"/>
    </source>
</evidence>
<dbReference type="Gene3D" id="3.40.50.150">
    <property type="entry name" value="Vaccinia Virus protein VP39"/>
    <property type="match status" value="1"/>
</dbReference>
<dbReference type="InterPro" id="IPR029063">
    <property type="entry name" value="SAM-dependent_MTases_sf"/>
</dbReference>
<keyword evidence="6" id="KW-0489">Methyltransferase</keyword>
<dbReference type="Pfam" id="PF01728">
    <property type="entry name" value="FtsJ"/>
    <property type="match status" value="1"/>
</dbReference>
<dbReference type="PIRSF" id="PIRSF005578">
    <property type="entry name" value="TlyA"/>
    <property type="match status" value="1"/>
</dbReference>
<dbReference type="CDD" id="cd00165">
    <property type="entry name" value="S4"/>
    <property type="match status" value="1"/>
</dbReference>
<dbReference type="NCBIfam" id="TIGR00478">
    <property type="entry name" value="tly"/>
    <property type="match status" value="1"/>
</dbReference>
<proteinExistence type="inferred from homology"/>
<comment type="caution">
    <text evidence="6">The sequence shown here is derived from an EMBL/GenBank/DDBJ whole genome shotgun (WGS) entry which is preliminary data.</text>
</comment>
<evidence type="ECO:0000259" key="5">
    <source>
        <dbReference type="SMART" id="SM00363"/>
    </source>
</evidence>
<comment type="similarity">
    <text evidence="2">Belongs to the TlyA family.</text>
</comment>
<dbReference type="Gene3D" id="3.10.290.10">
    <property type="entry name" value="RNA-binding S4 domain"/>
    <property type="match status" value="1"/>
</dbReference>
<evidence type="ECO:0000256" key="4">
    <source>
        <dbReference type="SAM" id="MobiDB-lite"/>
    </source>
</evidence>
<dbReference type="RefSeq" id="WP_210027497.1">
    <property type="nucleotide sequence ID" value="NZ_JAGINU010000001.1"/>
</dbReference>
<evidence type="ECO:0000256" key="1">
    <source>
        <dbReference type="ARBA" id="ARBA00022884"/>
    </source>
</evidence>
<name>A0ABS4VU92_9PSEU</name>
<dbReference type="InterPro" id="IPR002877">
    <property type="entry name" value="RNA_MeTrfase_FtsJ_dom"/>
</dbReference>
<dbReference type="GO" id="GO:0032259">
    <property type="term" value="P:methylation"/>
    <property type="evidence" value="ECO:0007669"/>
    <property type="project" value="UniProtKB-KW"/>
</dbReference>
<protein>
    <submittedName>
        <fullName evidence="6">23S rRNA (Cytidine1920-2'-O)/16S rRNA (Cytidine1409-2'-O)-methyltransferase</fullName>
        <ecNumber evidence="6">2.1.1.226</ecNumber>
        <ecNumber evidence="6">2.1.1.227</ecNumber>
    </submittedName>
</protein>
<feature type="region of interest" description="Disordered" evidence="4">
    <location>
        <begin position="247"/>
        <end position="273"/>
    </location>
</feature>
<dbReference type="PROSITE" id="PS50889">
    <property type="entry name" value="S4"/>
    <property type="match status" value="1"/>
</dbReference>
<organism evidence="6 7">
    <name type="scientific">Pseudonocardia parietis</name>
    <dbReference type="NCBI Taxonomy" id="570936"/>
    <lineage>
        <taxon>Bacteria</taxon>
        <taxon>Bacillati</taxon>
        <taxon>Actinomycetota</taxon>
        <taxon>Actinomycetes</taxon>
        <taxon>Pseudonocardiales</taxon>
        <taxon>Pseudonocardiaceae</taxon>
        <taxon>Pseudonocardia</taxon>
    </lineage>
</organism>
<dbReference type="PANTHER" id="PTHR32319">
    <property type="entry name" value="BACTERIAL HEMOLYSIN-LIKE PROTEIN"/>
    <property type="match status" value="1"/>
</dbReference>
<gene>
    <name evidence="6" type="ORF">JOF36_003057</name>
</gene>
<dbReference type="Pfam" id="PF01479">
    <property type="entry name" value="S4"/>
    <property type="match status" value="1"/>
</dbReference>
<accession>A0ABS4VU92</accession>
<dbReference type="InterPro" id="IPR004538">
    <property type="entry name" value="Hemolysin_A/TlyA"/>
</dbReference>
<dbReference type="InterPro" id="IPR047048">
    <property type="entry name" value="TlyA"/>
</dbReference>
<dbReference type="EC" id="2.1.1.227" evidence="6"/>
<dbReference type="SUPFAM" id="SSF55174">
    <property type="entry name" value="Alpha-L RNA-binding motif"/>
    <property type="match status" value="1"/>
</dbReference>
<feature type="domain" description="RNA-binding S4" evidence="5">
    <location>
        <begin position="6"/>
        <end position="70"/>
    </location>
</feature>
<evidence type="ECO:0000313" key="7">
    <source>
        <dbReference type="Proteomes" id="UP001519295"/>
    </source>
</evidence>
<dbReference type="EC" id="2.1.1.226" evidence="6"/>
<dbReference type="EMBL" id="JAGINU010000001">
    <property type="protein sequence ID" value="MBP2367361.1"/>
    <property type="molecule type" value="Genomic_DNA"/>
</dbReference>
<keyword evidence="7" id="KW-1185">Reference proteome</keyword>
<keyword evidence="1 3" id="KW-0694">RNA-binding</keyword>
<sequence>MAPTRARLDAELVRRKLARSRGQAAELIAAGRVTVNGMPAAKPATFVERETPVVVKSGDDEPEWASRGAKKLLGALETFTGVDPAGRRCLDAGASTGGFTDVLLSRGAREVVAADVGYGQLIWRLQSDDRVHVHDRTNVRALEPDLIGGPVDLTVADLSFISLRTVLPALAACTAPGGDLLPMVKPQFEVGRSRLGSGGVVRSPQLRTETLRDVATVAAGLGLRVLGATASPLPGPSGNVEYFLHLRRPTGDDPGPGPDLDPMLTAAVADGPA</sequence>
<keyword evidence="6" id="KW-0808">Transferase</keyword>